<keyword evidence="3" id="KW-1185">Reference proteome</keyword>
<protein>
    <recommendedName>
        <fullName evidence="1">CD-NTase-associated protein 12/Pycsar effector protein TIR domain-containing protein</fullName>
    </recommendedName>
</protein>
<accession>A0A434AVW4</accession>
<name>A0A434AVW4_9BACT</name>
<dbReference type="OrthoDB" id="5497289at2"/>
<organism evidence="2 3">
    <name type="scientific">Ancylomarina longa</name>
    <dbReference type="NCBI Taxonomy" id="2487017"/>
    <lineage>
        <taxon>Bacteria</taxon>
        <taxon>Pseudomonadati</taxon>
        <taxon>Bacteroidota</taxon>
        <taxon>Bacteroidia</taxon>
        <taxon>Marinilabiliales</taxon>
        <taxon>Marinifilaceae</taxon>
        <taxon>Ancylomarina</taxon>
    </lineage>
</organism>
<evidence type="ECO:0000313" key="3">
    <source>
        <dbReference type="Proteomes" id="UP000282985"/>
    </source>
</evidence>
<dbReference type="InterPro" id="IPR019302">
    <property type="entry name" value="CAP12/PCTIR_TIR_dom"/>
</dbReference>
<dbReference type="EMBL" id="RJJX01000008">
    <property type="protein sequence ID" value="RUT78514.1"/>
    <property type="molecule type" value="Genomic_DNA"/>
</dbReference>
<comment type="caution">
    <text evidence="2">The sequence shown here is derived from an EMBL/GenBank/DDBJ whole genome shotgun (WGS) entry which is preliminary data.</text>
</comment>
<sequence>MKPRIFIGSSVENLDLAEAVQSNLEHTAFPEIWTQDIFQLSMTTIESLFSILQSSDFAIFILSPDDIIKIRDTEKPVVRDNVIFELGLFMGKLGRDKVFYLIPRNQDVHLPTDLLGITPGTYDAEHPNISASIGPFVRQVKQRINTLFSPDFPNSNLLGNNILNDSITMLEPNLNYSLEAHTPNQFPLKIKIRNLSKVDGMQNIWLLSVGQSDGWINETYDFDSNHQVFILGENKKGIRQIQFQGEGEAEVEFYKGDELFNSKKIYWGNK</sequence>
<feature type="domain" description="CD-NTase-associated protein 12/Pycsar effector protein TIR" evidence="1">
    <location>
        <begin position="4"/>
        <end position="123"/>
    </location>
</feature>
<gene>
    <name evidence="2" type="ORF">DLK05_08030</name>
</gene>
<evidence type="ECO:0000313" key="2">
    <source>
        <dbReference type="EMBL" id="RUT78514.1"/>
    </source>
</evidence>
<dbReference type="Pfam" id="PF10137">
    <property type="entry name" value="CAP12-PCTIR_TIR"/>
    <property type="match status" value="1"/>
</dbReference>
<dbReference type="GO" id="GO:0050135">
    <property type="term" value="F:NADP+ nucleosidase activity"/>
    <property type="evidence" value="ECO:0007669"/>
    <property type="project" value="InterPro"/>
</dbReference>
<dbReference type="Proteomes" id="UP000282985">
    <property type="component" value="Unassembled WGS sequence"/>
</dbReference>
<reference evidence="2 3" key="1">
    <citation type="submission" date="2018-11" db="EMBL/GenBank/DDBJ databases">
        <title>Parancylomarina longa gen. nov., sp. nov., isolated from sediments of southern Okinawa.</title>
        <authorList>
            <person name="Fu T."/>
        </authorList>
    </citation>
    <scope>NUCLEOTIDE SEQUENCE [LARGE SCALE GENOMIC DNA]</scope>
    <source>
        <strain evidence="2 3">T3-2 S1-C</strain>
    </source>
</reference>
<evidence type="ECO:0000259" key="1">
    <source>
        <dbReference type="Pfam" id="PF10137"/>
    </source>
</evidence>
<dbReference type="AlphaFoldDB" id="A0A434AVW4"/>
<dbReference type="RefSeq" id="WP_127343469.1">
    <property type="nucleotide sequence ID" value="NZ_RJJX01000008.1"/>
</dbReference>
<proteinExistence type="predicted"/>